<accession>A0A2T1AKX5</accession>
<dbReference type="EMBL" id="PVUF01000002">
    <property type="protein sequence ID" value="PRZ49265.1"/>
    <property type="molecule type" value="Genomic_DNA"/>
</dbReference>
<reference evidence="1 2" key="1">
    <citation type="submission" date="2018-03" db="EMBL/GenBank/DDBJ databases">
        <title>Genomic Encyclopedia of Archaeal and Bacterial Type Strains, Phase II (KMG-II): from individual species to whole genera.</title>
        <authorList>
            <person name="Goeker M."/>
        </authorList>
    </citation>
    <scope>NUCLEOTIDE SEQUENCE [LARGE SCALE GENOMIC DNA]</scope>
    <source>
        <strain evidence="1 2">DSM 25328</strain>
    </source>
</reference>
<dbReference type="RefSeq" id="WP_133166697.1">
    <property type="nucleotide sequence ID" value="NZ_PVUF01000002.1"/>
</dbReference>
<name>A0A2T1AKX5_TRISK</name>
<proteinExistence type="predicted"/>
<organism evidence="1 2">
    <name type="scientific">Tritonibacter scottomollicae</name>
    <name type="common">Epibacterium scottomollicae</name>
    <dbReference type="NCBI Taxonomy" id="483013"/>
    <lineage>
        <taxon>Bacteria</taxon>
        <taxon>Pseudomonadati</taxon>
        <taxon>Pseudomonadota</taxon>
        <taxon>Alphaproteobacteria</taxon>
        <taxon>Rhodobacterales</taxon>
        <taxon>Paracoccaceae</taxon>
        <taxon>Tritonibacter</taxon>
    </lineage>
</organism>
<dbReference type="AlphaFoldDB" id="A0A2T1AKX5"/>
<evidence type="ECO:0000313" key="1">
    <source>
        <dbReference type="EMBL" id="PRZ49265.1"/>
    </source>
</evidence>
<protein>
    <submittedName>
        <fullName evidence="1">Uncharacterized protein</fullName>
    </submittedName>
</protein>
<comment type="caution">
    <text evidence="1">The sequence shown here is derived from an EMBL/GenBank/DDBJ whole genome shotgun (WGS) entry which is preliminary data.</text>
</comment>
<evidence type="ECO:0000313" key="2">
    <source>
        <dbReference type="Proteomes" id="UP000237718"/>
    </source>
</evidence>
<dbReference type="Proteomes" id="UP000237718">
    <property type="component" value="Unassembled WGS sequence"/>
</dbReference>
<sequence>MTVLRTINHLFVSFGWEAVVSTRGMLTHYQPWSGDARISPQAMSEAAASVEDSPTLSVDDGLTNVIPNATASAVPTSNPMAALINKYGKWGIRALEQEGYSRRTINSVGQHLRRLGRNSGGMGEVLGIWNQVATSGAFEFRKSTEVARFTHRLSSSAMLQSCSDINHYISKAQPFYTDVEKFTIALAMSISGMPERESGKFAIAFAFDQNAIPVLEETDRYFNS</sequence>
<gene>
    <name evidence="1" type="ORF">CLV89_1026</name>
</gene>